<name>A0A6L5X3D3_9FIRM</name>
<comment type="caution">
    <text evidence="3">The sequence shown here is derived from an EMBL/GenBank/DDBJ whole genome shotgun (WGS) entry which is preliminary data.</text>
</comment>
<accession>A0A6L5X3D3</accession>
<dbReference type="InterPro" id="IPR008991">
    <property type="entry name" value="Translation_prot_SH3-like_sf"/>
</dbReference>
<gene>
    <name evidence="3" type="ORF">FYJ35_06580</name>
</gene>
<evidence type="ECO:0000256" key="1">
    <source>
        <dbReference type="ARBA" id="ARBA00022980"/>
    </source>
</evidence>
<dbReference type="SUPFAM" id="SSF50104">
    <property type="entry name" value="Translation proteins SH3-like domain"/>
    <property type="match status" value="1"/>
</dbReference>
<reference evidence="3 4" key="1">
    <citation type="submission" date="2019-08" db="EMBL/GenBank/DDBJ databases">
        <title>In-depth cultivation of the pig gut microbiome towards novel bacterial diversity and tailored functional studies.</title>
        <authorList>
            <person name="Wylensek D."/>
            <person name="Hitch T.C.A."/>
            <person name="Clavel T."/>
        </authorList>
    </citation>
    <scope>NUCLEOTIDE SEQUENCE [LARGE SCALE GENOMIC DNA]</scope>
    <source>
        <strain evidence="3 4">Oil+RF-744-WCA-WT-11</strain>
    </source>
</reference>
<proteinExistence type="predicted"/>
<dbReference type="RefSeq" id="WP_154524798.1">
    <property type="nucleotide sequence ID" value="NZ_JAQYJL010000026.1"/>
</dbReference>
<keyword evidence="4" id="KW-1185">Reference proteome</keyword>
<protein>
    <submittedName>
        <fullName evidence="3">50S ribosomal protein L14</fullName>
    </submittedName>
</protein>
<dbReference type="GO" id="GO:0005840">
    <property type="term" value="C:ribosome"/>
    <property type="evidence" value="ECO:0007669"/>
    <property type="project" value="UniProtKB-KW"/>
</dbReference>
<keyword evidence="2" id="KW-0687">Ribonucleoprotein</keyword>
<dbReference type="InterPro" id="IPR041985">
    <property type="entry name" value="Ribosomal_eL14_KOW"/>
</dbReference>
<evidence type="ECO:0000313" key="3">
    <source>
        <dbReference type="EMBL" id="MSS14710.1"/>
    </source>
</evidence>
<evidence type="ECO:0000256" key="2">
    <source>
        <dbReference type="ARBA" id="ARBA00023274"/>
    </source>
</evidence>
<sequence length="93" mass="10566">MNKDHPEALPCLGVSKAGHDRGRLYIVLGVRDGMLQAADGVHSHVDKPKEKNEKHMQLIYNVSPEIRDLLKNAKIDSDLIHIKKLYSRIQSDR</sequence>
<dbReference type="AlphaFoldDB" id="A0A6L5X3D3"/>
<evidence type="ECO:0000313" key="4">
    <source>
        <dbReference type="Proteomes" id="UP000481852"/>
    </source>
</evidence>
<dbReference type="EMBL" id="VULZ01000005">
    <property type="protein sequence ID" value="MSS14710.1"/>
    <property type="molecule type" value="Genomic_DNA"/>
</dbReference>
<organism evidence="3 4">
    <name type="scientific">Porcincola intestinalis</name>
    <dbReference type="NCBI Taxonomy" id="2606632"/>
    <lineage>
        <taxon>Bacteria</taxon>
        <taxon>Bacillati</taxon>
        <taxon>Bacillota</taxon>
        <taxon>Clostridia</taxon>
        <taxon>Lachnospirales</taxon>
        <taxon>Lachnospiraceae</taxon>
        <taxon>Porcincola</taxon>
    </lineage>
</organism>
<dbReference type="Proteomes" id="UP000481852">
    <property type="component" value="Unassembled WGS sequence"/>
</dbReference>
<dbReference type="GO" id="GO:1990904">
    <property type="term" value="C:ribonucleoprotein complex"/>
    <property type="evidence" value="ECO:0007669"/>
    <property type="project" value="UniProtKB-KW"/>
</dbReference>
<keyword evidence="1 3" id="KW-0689">Ribosomal protein</keyword>
<dbReference type="CDD" id="cd06088">
    <property type="entry name" value="KOW_RPL14"/>
    <property type="match status" value="1"/>
</dbReference>